<feature type="compositionally biased region" description="Basic and acidic residues" evidence="11">
    <location>
        <begin position="489"/>
        <end position="515"/>
    </location>
</feature>
<dbReference type="OrthoDB" id="10251727at2759"/>
<dbReference type="Pfam" id="PF00687">
    <property type="entry name" value="Ribosomal_L1"/>
    <property type="match status" value="1"/>
</dbReference>
<keyword evidence="7" id="KW-0539">Nucleus</keyword>
<dbReference type="Proteomes" id="UP000515202">
    <property type="component" value="Unplaced"/>
</dbReference>
<evidence type="ECO:0000256" key="3">
    <source>
        <dbReference type="ARBA" id="ARBA00022553"/>
    </source>
</evidence>
<evidence type="ECO:0000256" key="4">
    <source>
        <dbReference type="ARBA" id="ARBA00022843"/>
    </source>
</evidence>
<accession>A0A6P3QDS6</accession>
<dbReference type="Gene3D" id="3.40.50.790">
    <property type="match status" value="1"/>
</dbReference>
<comment type="similarity">
    <text evidence="9">Belongs to the universal ribosomal protein uL1 family. Highly divergent.</text>
</comment>
<evidence type="ECO:0000256" key="10">
    <source>
        <dbReference type="ARBA" id="ARBA00070787"/>
    </source>
</evidence>
<dbReference type="AlphaFoldDB" id="A0A6P3QDS6"/>
<dbReference type="InterPro" id="IPR023674">
    <property type="entry name" value="Ribosomal_uL1-like"/>
</dbReference>
<keyword evidence="4" id="KW-0832">Ubl conjugation</keyword>
<feature type="compositionally biased region" description="Low complexity" evidence="11">
    <location>
        <begin position="470"/>
        <end position="480"/>
    </location>
</feature>
<sequence length="545" mass="61229">MTDTQFARARQTTTTRRPEVTCGCASRPLTSGKRPELAHADGAPALGSQFWDKARESTRGQSEMEDSASTPPATSASTSATPAAPEELDKEQIKKAVEALLAHSRSRKNANGLLLNENENFFLMVVLWKIPSKELRVKLSLPHSIRSDLADICLFTKDEPNVTPEKTERFYKKLLNKHGIKTISQIIPFRTLKKEYKAYEAKLRLLGSFDFFLTDARIRRLLPSHLGRHFYNRKKVPVSVNLLAKNLSREINDSIGGTVLNISKSGSCSTIRIGHTGMQVQHIIENILAVTKRLSQKLPEKWESVKLLYVKTERSVSLPIFSSFVSSRGEAKGVRTPSQKKKDAKKMQKQKEYLQKQKEKKRNKRLMKQARKVASALPTKEAAPKTSDTPVKDPEPQKKETSKPEKKETRRVKAQNEVQDKSEEEIPLLVPIRKSPTKENVEIQNHATGKKSPQKGRRGGKKRKALALETPKAAEPKTPGKGPGKKPRIKEEAEKEQNSPLGKKDPRQTPKKPEAKFFTTANKSARKAPQTAKQWSKKPKVPQST</sequence>
<dbReference type="SUPFAM" id="SSF56808">
    <property type="entry name" value="Ribosomal protein L1"/>
    <property type="match status" value="1"/>
</dbReference>
<dbReference type="FunFam" id="3.40.50.790:FF:000004">
    <property type="entry name" value="Ribosomal L1 domain-containing 1-like 1"/>
    <property type="match status" value="1"/>
</dbReference>
<evidence type="ECO:0000256" key="2">
    <source>
        <dbReference type="ARBA" id="ARBA00022499"/>
    </source>
</evidence>
<dbReference type="RefSeq" id="XP_011356686.1">
    <property type="nucleotide sequence ID" value="XM_011358384.2"/>
</dbReference>
<dbReference type="CTD" id="26156"/>
<dbReference type="Gene3D" id="3.30.190.20">
    <property type="match status" value="1"/>
</dbReference>
<dbReference type="InterPro" id="IPR028364">
    <property type="entry name" value="Ribosomal_uL1/biogenesis"/>
</dbReference>
<evidence type="ECO:0000256" key="1">
    <source>
        <dbReference type="ARBA" id="ARBA00004604"/>
    </source>
</evidence>
<evidence type="ECO:0000256" key="8">
    <source>
        <dbReference type="ARBA" id="ARBA00054167"/>
    </source>
</evidence>
<dbReference type="GeneID" id="120620401"/>
<name>A0A6P3QDS6_PTEVA</name>
<feature type="compositionally biased region" description="Basic residues" evidence="11">
    <location>
        <begin position="448"/>
        <end position="465"/>
    </location>
</feature>
<dbReference type="InterPro" id="IPR016095">
    <property type="entry name" value="Ribosomal_uL1_3-a/b-sand"/>
</dbReference>
<dbReference type="RefSeq" id="XP_039741299.1">
    <property type="nucleotide sequence ID" value="XM_039885365.1"/>
</dbReference>
<feature type="compositionally biased region" description="Low complexity" evidence="11">
    <location>
        <begin position="67"/>
        <end position="85"/>
    </location>
</feature>
<keyword evidence="3" id="KW-0597">Phosphoprotein</keyword>
<keyword evidence="2" id="KW-1017">Isopeptide bond</keyword>
<dbReference type="KEGG" id="pvp:105290935"/>
<proteinExistence type="inferred from homology"/>
<evidence type="ECO:0000256" key="11">
    <source>
        <dbReference type="SAM" id="MobiDB-lite"/>
    </source>
</evidence>
<feature type="compositionally biased region" description="Basic and acidic residues" evidence="11">
    <location>
        <begin position="345"/>
        <end position="357"/>
    </location>
</feature>
<dbReference type="CDD" id="cd00403">
    <property type="entry name" value="Ribosomal_L1"/>
    <property type="match status" value="1"/>
</dbReference>
<feature type="compositionally biased region" description="Low complexity" evidence="11">
    <location>
        <begin position="1"/>
        <end position="15"/>
    </location>
</feature>
<evidence type="ECO:0000256" key="6">
    <source>
        <dbReference type="ARBA" id="ARBA00023054"/>
    </source>
</evidence>
<dbReference type="GeneID" id="105290935"/>
<comment type="function">
    <text evidence="8">Regulates cellular senescence through inhibition of PTEN translation. Acts as a pro-apoptotic regulator in response to DNA damage.</text>
</comment>
<feature type="compositionally biased region" description="Basic residues" evidence="11">
    <location>
        <begin position="358"/>
        <end position="371"/>
    </location>
</feature>
<dbReference type="GO" id="GO:0005730">
    <property type="term" value="C:nucleolus"/>
    <property type="evidence" value="ECO:0007669"/>
    <property type="project" value="UniProtKB-SubCell"/>
</dbReference>
<evidence type="ECO:0000256" key="7">
    <source>
        <dbReference type="ARBA" id="ARBA00023242"/>
    </source>
</evidence>
<evidence type="ECO:0000313" key="13">
    <source>
        <dbReference type="RefSeq" id="XP_011356686.1"/>
    </source>
</evidence>
<feature type="compositionally biased region" description="Basic residues" evidence="11">
    <location>
        <begin position="535"/>
        <end position="545"/>
    </location>
</feature>
<dbReference type="KEGG" id="pgig:120620401"/>
<evidence type="ECO:0000313" key="12">
    <source>
        <dbReference type="Proteomes" id="UP000515202"/>
    </source>
</evidence>
<keyword evidence="6" id="KW-0175">Coiled coil</keyword>
<organism evidence="12 13">
    <name type="scientific">Pteropus vampyrus</name>
    <name type="common">Large flying fox</name>
    <dbReference type="NCBI Taxonomy" id="132908"/>
    <lineage>
        <taxon>Eukaryota</taxon>
        <taxon>Metazoa</taxon>
        <taxon>Chordata</taxon>
        <taxon>Craniata</taxon>
        <taxon>Vertebrata</taxon>
        <taxon>Euteleostomi</taxon>
        <taxon>Mammalia</taxon>
        <taxon>Eutheria</taxon>
        <taxon>Laurasiatheria</taxon>
        <taxon>Chiroptera</taxon>
        <taxon>Yinpterochiroptera</taxon>
        <taxon>Pteropodoidea</taxon>
        <taxon>Pteropodidae</taxon>
        <taxon>Pteropodinae</taxon>
        <taxon>Pteropus</taxon>
    </lineage>
</organism>
<comment type="subcellular location">
    <subcellularLocation>
        <location evidence="1">Nucleus</location>
        <location evidence="1">Nucleolus</location>
    </subcellularLocation>
</comment>
<feature type="region of interest" description="Disordered" evidence="11">
    <location>
        <begin position="329"/>
        <end position="545"/>
    </location>
</feature>
<keyword evidence="5" id="KW-0007">Acetylation</keyword>
<gene>
    <name evidence="13" type="primary">RSL1D1</name>
</gene>
<reference evidence="13" key="1">
    <citation type="submission" date="2025-08" db="UniProtKB">
        <authorList>
            <consortium name="RefSeq"/>
        </authorList>
    </citation>
    <scope>IDENTIFICATION</scope>
    <source>
        <tissue evidence="13">Kidney</tissue>
    </source>
</reference>
<evidence type="ECO:0000256" key="5">
    <source>
        <dbReference type="ARBA" id="ARBA00022990"/>
    </source>
</evidence>
<evidence type="ECO:0000256" key="9">
    <source>
        <dbReference type="ARBA" id="ARBA00061550"/>
    </source>
</evidence>
<feature type="compositionally biased region" description="Basic and acidic residues" evidence="11">
    <location>
        <begin position="390"/>
        <end position="408"/>
    </location>
</feature>
<feature type="region of interest" description="Disordered" evidence="11">
    <location>
        <begin position="1"/>
        <end position="88"/>
    </location>
</feature>
<keyword evidence="12" id="KW-1185">Reference proteome</keyword>
<protein>
    <recommendedName>
        <fullName evidence="10">Ribosomal L1 domain-containing protein 1</fullName>
    </recommendedName>
</protein>